<keyword evidence="2" id="KW-1185">Reference proteome</keyword>
<evidence type="ECO:0000313" key="2">
    <source>
        <dbReference type="Proteomes" id="UP001065298"/>
    </source>
</evidence>
<comment type="caution">
    <text evidence="1">The sequence shown here is derived from an EMBL/GenBank/DDBJ whole genome shotgun (WGS) entry which is preliminary data.</text>
</comment>
<dbReference type="EMBL" id="CM046503">
    <property type="protein sequence ID" value="KAI8684496.1"/>
    <property type="molecule type" value="Genomic_DNA"/>
</dbReference>
<gene>
    <name evidence="1" type="ORF">NCS57_00115800</name>
</gene>
<protein>
    <submittedName>
        <fullName evidence="1">Uncharacterized protein</fullName>
    </submittedName>
</protein>
<sequence>MGSVQEDATSKTFVLTAQALHKVLPNMGMVTRAIHADDFSSLMPNAPFDSHIYSRYTAPDSTRFETALHNPFGGGGVVTYSSGLASFHAIMPLLTPKRIFIGEGYHGVHRGIKLQHRVTGVEKLTLEDLNQLGRGDLLHIETPLNPTGEARNLEYYVAKARQASAYILVDATFASPPLQDPLQYGVDIVMHSGTKYIGGHSDMLCGALVVHQDRKDFEGWLGIRSLRTLHLCVIKQPQTAEKLVSWLHEEAQKSGSLVRKMIDKVQHASLQEADLKGGWLRKQMPGGFGPVFSIWMNKEEHVRRLPSRLYIFHHCDESGGVESLMEWRAMSDEGRDLRLIRVSCGLEDVEDVEGDIRQAFESLLRETSIAYRIDKINVPRD</sequence>
<accession>A0ACC0REW7</accession>
<organism evidence="1 2">
    <name type="scientific">Fusarium keratoplasticum</name>
    <dbReference type="NCBI Taxonomy" id="1328300"/>
    <lineage>
        <taxon>Eukaryota</taxon>
        <taxon>Fungi</taxon>
        <taxon>Dikarya</taxon>
        <taxon>Ascomycota</taxon>
        <taxon>Pezizomycotina</taxon>
        <taxon>Sordariomycetes</taxon>
        <taxon>Hypocreomycetidae</taxon>
        <taxon>Hypocreales</taxon>
        <taxon>Nectriaceae</taxon>
        <taxon>Fusarium</taxon>
        <taxon>Fusarium solani species complex</taxon>
    </lineage>
</organism>
<evidence type="ECO:0000313" key="1">
    <source>
        <dbReference type="EMBL" id="KAI8684496.1"/>
    </source>
</evidence>
<name>A0ACC0REW7_9HYPO</name>
<proteinExistence type="predicted"/>
<reference evidence="1" key="1">
    <citation type="submission" date="2022-06" db="EMBL/GenBank/DDBJ databases">
        <title>Fusarium solani species complex genomes reveal bases of compartmentalisation and animal pathogenesis.</title>
        <authorList>
            <person name="Tsai I.J."/>
        </authorList>
    </citation>
    <scope>NUCLEOTIDE SEQUENCE</scope>
    <source>
        <strain evidence="1">Fu6.1</strain>
    </source>
</reference>
<dbReference type="Proteomes" id="UP001065298">
    <property type="component" value="Chromosome 1"/>
</dbReference>